<keyword evidence="9" id="KW-1185">Reference proteome</keyword>
<dbReference type="PROSITE" id="PS00216">
    <property type="entry name" value="SUGAR_TRANSPORT_1"/>
    <property type="match status" value="1"/>
</dbReference>
<dbReference type="CDD" id="cd17328">
    <property type="entry name" value="MFS_spinster_like"/>
    <property type="match status" value="1"/>
</dbReference>
<dbReference type="PROSITE" id="PS50850">
    <property type="entry name" value="MFS"/>
    <property type="match status" value="1"/>
</dbReference>
<keyword evidence="3 6" id="KW-0812">Transmembrane</keyword>
<feature type="transmembrane region" description="Helical" evidence="6">
    <location>
        <begin position="21"/>
        <end position="47"/>
    </location>
</feature>
<accession>A0ABX0HL28</accession>
<evidence type="ECO:0000256" key="6">
    <source>
        <dbReference type="SAM" id="Phobius"/>
    </source>
</evidence>
<feature type="transmembrane region" description="Helical" evidence="6">
    <location>
        <begin position="270"/>
        <end position="293"/>
    </location>
</feature>
<keyword evidence="4 6" id="KW-1133">Transmembrane helix</keyword>
<dbReference type="PANTHER" id="PTHR23505:SF79">
    <property type="entry name" value="PROTEIN SPINSTER"/>
    <property type="match status" value="1"/>
</dbReference>
<comment type="subcellular location">
    <subcellularLocation>
        <location evidence="1">Membrane</location>
        <topology evidence="1">Multi-pass membrane protein</topology>
    </subcellularLocation>
</comment>
<dbReference type="Gene3D" id="1.20.1250.20">
    <property type="entry name" value="MFS general substrate transporter like domains"/>
    <property type="match status" value="2"/>
</dbReference>
<sequence>MGGSSVAVEENLKRRSKGYRYYVLLLLTLVYAFNFIDRQILGILAPYIQADLGLDDGQIGLLAGFFFALFYTIVGIPIALLADRFNRVNIVAVSLAVWSGFTAVSGMATNYLQLALARAGVGIGEAGGSPPSHSMISDLFSKEERGTALGIYSLGIPLGIMAAYFASAALLGQPNLDWRTVFIAVGIPGVVLAVVLRLTVREPKRGAMDVTDKAVPQASLGKSIGQLLSVPSWWGMCFGISFSSFGAYALGAFVIIYLGRTFPEVPLPRVLVIFGILNGIAYAGGTFIGGIVADWWGRKTKAGYAWAPAVALLIGAPALILAFWVQSFAMAMTLTAIYLFLSGFYLGPSFSIAQTLAPIRVRAMSTALFFFILNLVALGGGPTYVGWVSTLLTEAHGAEQALRLSMTSLAVPYAIGIIAFIWTGTRLPKDWERTQARNAGLDLTG</sequence>
<dbReference type="EMBL" id="VCJR02000001">
    <property type="protein sequence ID" value="NHK27086.1"/>
    <property type="molecule type" value="Genomic_DNA"/>
</dbReference>
<proteinExistence type="predicted"/>
<feature type="transmembrane region" description="Helical" evidence="6">
    <location>
        <begin position="368"/>
        <end position="392"/>
    </location>
</feature>
<feature type="transmembrane region" description="Helical" evidence="6">
    <location>
        <begin position="178"/>
        <end position="200"/>
    </location>
</feature>
<feature type="domain" description="Major facilitator superfamily (MFS) profile" evidence="7">
    <location>
        <begin position="23"/>
        <end position="428"/>
    </location>
</feature>
<reference evidence="8 9" key="1">
    <citation type="submission" date="2020-02" db="EMBL/GenBank/DDBJ databases">
        <title>Genome sequence of Parvularcula flava strain NH6-79.</title>
        <authorList>
            <person name="Abdul Karim M.H."/>
            <person name="Lam M.Q."/>
            <person name="Chen S.J."/>
            <person name="Yahya A."/>
            <person name="Shahir S."/>
            <person name="Shamsir M.S."/>
            <person name="Chong C.S."/>
        </authorList>
    </citation>
    <scope>NUCLEOTIDE SEQUENCE [LARGE SCALE GENOMIC DNA]</scope>
    <source>
        <strain evidence="8 9">NH6-79</strain>
    </source>
</reference>
<evidence type="ECO:0000256" key="1">
    <source>
        <dbReference type="ARBA" id="ARBA00004141"/>
    </source>
</evidence>
<dbReference type="PANTHER" id="PTHR23505">
    <property type="entry name" value="SPINSTER"/>
    <property type="match status" value="1"/>
</dbReference>
<name>A0ABX0HL28_9PROT</name>
<feature type="transmembrane region" description="Helical" evidence="6">
    <location>
        <begin position="88"/>
        <end position="108"/>
    </location>
</feature>
<evidence type="ECO:0000256" key="2">
    <source>
        <dbReference type="ARBA" id="ARBA00022448"/>
    </source>
</evidence>
<feature type="transmembrane region" description="Helical" evidence="6">
    <location>
        <begin position="404"/>
        <end position="423"/>
    </location>
</feature>
<dbReference type="InterPro" id="IPR036259">
    <property type="entry name" value="MFS_trans_sf"/>
</dbReference>
<dbReference type="InterPro" id="IPR044770">
    <property type="entry name" value="MFS_spinster-like"/>
</dbReference>
<comment type="caution">
    <text evidence="8">The sequence shown here is derived from an EMBL/GenBank/DDBJ whole genome shotgun (WGS) entry which is preliminary data.</text>
</comment>
<evidence type="ECO:0000313" key="9">
    <source>
        <dbReference type="Proteomes" id="UP000818603"/>
    </source>
</evidence>
<protein>
    <submittedName>
        <fullName evidence="8">MFS transporter</fullName>
    </submittedName>
</protein>
<evidence type="ECO:0000259" key="7">
    <source>
        <dbReference type="PROSITE" id="PS50850"/>
    </source>
</evidence>
<organism evidence="8 9">
    <name type="scientific">Aquisalinus luteolus</name>
    <dbReference type="NCBI Taxonomy" id="1566827"/>
    <lineage>
        <taxon>Bacteria</taxon>
        <taxon>Pseudomonadati</taxon>
        <taxon>Pseudomonadota</taxon>
        <taxon>Alphaproteobacteria</taxon>
        <taxon>Parvularculales</taxon>
        <taxon>Parvularculaceae</taxon>
        <taxon>Aquisalinus</taxon>
    </lineage>
</organism>
<keyword evidence="2" id="KW-0813">Transport</keyword>
<feature type="transmembrane region" description="Helical" evidence="6">
    <location>
        <begin position="59"/>
        <end position="81"/>
    </location>
</feature>
<dbReference type="InterPro" id="IPR011701">
    <property type="entry name" value="MFS"/>
</dbReference>
<dbReference type="InterPro" id="IPR005829">
    <property type="entry name" value="Sugar_transporter_CS"/>
</dbReference>
<dbReference type="SUPFAM" id="SSF103473">
    <property type="entry name" value="MFS general substrate transporter"/>
    <property type="match status" value="1"/>
</dbReference>
<dbReference type="Proteomes" id="UP000818603">
    <property type="component" value="Unassembled WGS sequence"/>
</dbReference>
<evidence type="ECO:0000256" key="4">
    <source>
        <dbReference type="ARBA" id="ARBA00022989"/>
    </source>
</evidence>
<dbReference type="InterPro" id="IPR020846">
    <property type="entry name" value="MFS_dom"/>
</dbReference>
<gene>
    <name evidence="8" type="ORF">FF098_004100</name>
</gene>
<evidence type="ECO:0000256" key="3">
    <source>
        <dbReference type="ARBA" id="ARBA00022692"/>
    </source>
</evidence>
<feature type="transmembrane region" description="Helical" evidence="6">
    <location>
        <begin position="233"/>
        <end position="258"/>
    </location>
</feature>
<feature type="transmembrane region" description="Helical" evidence="6">
    <location>
        <begin position="337"/>
        <end position="356"/>
    </location>
</feature>
<feature type="transmembrane region" description="Helical" evidence="6">
    <location>
        <begin position="149"/>
        <end position="171"/>
    </location>
</feature>
<evidence type="ECO:0000256" key="5">
    <source>
        <dbReference type="ARBA" id="ARBA00023136"/>
    </source>
</evidence>
<dbReference type="Pfam" id="PF07690">
    <property type="entry name" value="MFS_1"/>
    <property type="match status" value="1"/>
</dbReference>
<keyword evidence="5 6" id="KW-0472">Membrane</keyword>
<evidence type="ECO:0000313" key="8">
    <source>
        <dbReference type="EMBL" id="NHK27086.1"/>
    </source>
</evidence>
<feature type="transmembrane region" description="Helical" evidence="6">
    <location>
        <begin position="305"/>
        <end position="325"/>
    </location>
</feature>